<dbReference type="Proteomes" id="UP000242999">
    <property type="component" value="Unassembled WGS sequence"/>
</dbReference>
<dbReference type="STRING" id="64971.SAMN05421831_101176"/>
<dbReference type="EMBL" id="FNYH01000001">
    <property type="protein sequence ID" value="SEI38706.1"/>
    <property type="molecule type" value="Genomic_DNA"/>
</dbReference>
<reference evidence="2" key="1">
    <citation type="submission" date="2016-10" db="EMBL/GenBank/DDBJ databases">
        <authorList>
            <person name="Varghese N."/>
            <person name="Submissions S."/>
        </authorList>
    </citation>
    <scope>NUCLEOTIDE SEQUENCE [LARGE SCALE GENOMIC DNA]</scope>
    <source>
        <strain evidence="2">DSM 7165</strain>
    </source>
</reference>
<gene>
    <name evidence="1" type="ORF">SAMN05421831_101176</name>
</gene>
<dbReference type="RefSeq" id="WP_093307940.1">
    <property type="nucleotide sequence ID" value="NZ_FNYH01000001.1"/>
</dbReference>
<organism evidence="1 2">
    <name type="scientific">Allopseudospirillum japonicum</name>
    <dbReference type="NCBI Taxonomy" id="64971"/>
    <lineage>
        <taxon>Bacteria</taxon>
        <taxon>Pseudomonadati</taxon>
        <taxon>Pseudomonadota</taxon>
        <taxon>Gammaproteobacteria</taxon>
        <taxon>Oceanospirillales</taxon>
        <taxon>Oceanospirillaceae</taxon>
        <taxon>Allopseudospirillum</taxon>
    </lineage>
</organism>
<dbReference type="Pfam" id="PF20090">
    <property type="entry name" value="DUF6482"/>
    <property type="match status" value="1"/>
</dbReference>
<dbReference type="InterPro" id="IPR045508">
    <property type="entry name" value="DUF6482"/>
</dbReference>
<dbReference type="AlphaFoldDB" id="A0A1H6QA41"/>
<sequence>MHIRELQALQNQGHSLQASILACDSIVYLVQVHCDEQTFYLENKQGEIQTFRSAHAAGQYVYRYLGLQEGQLIYQNCYDEMVGQAGESWFAPWQQTHKVCFAP</sequence>
<proteinExistence type="predicted"/>
<dbReference type="OrthoDB" id="5600613at2"/>
<evidence type="ECO:0000313" key="2">
    <source>
        <dbReference type="Proteomes" id="UP000242999"/>
    </source>
</evidence>
<dbReference type="PROSITE" id="PS51257">
    <property type="entry name" value="PROKAR_LIPOPROTEIN"/>
    <property type="match status" value="1"/>
</dbReference>
<name>A0A1H6QA41_9GAMM</name>
<evidence type="ECO:0000313" key="1">
    <source>
        <dbReference type="EMBL" id="SEI38706.1"/>
    </source>
</evidence>
<keyword evidence="2" id="KW-1185">Reference proteome</keyword>
<accession>A0A1H6QA41</accession>
<protein>
    <submittedName>
        <fullName evidence="1">Uncharacterized protein</fullName>
    </submittedName>
</protein>